<dbReference type="EMBL" id="NFSB01000069">
    <property type="protein sequence ID" value="OUM34783.1"/>
    <property type="molecule type" value="Genomic_DNA"/>
</dbReference>
<dbReference type="GO" id="GO:0005737">
    <property type="term" value="C:cytoplasm"/>
    <property type="evidence" value="ECO:0007669"/>
    <property type="project" value="TreeGrafter"/>
</dbReference>
<dbReference type="RefSeq" id="WP_086975641.1">
    <property type="nucleotide sequence ID" value="NZ_NFSB01000069.1"/>
</dbReference>
<dbReference type="PANTHER" id="PTHR42850:SF4">
    <property type="entry name" value="ZINC-DEPENDENT ENDOPOLYPHOSPHATASE"/>
    <property type="match status" value="1"/>
</dbReference>
<dbReference type="GO" id="GO:0008803">
    <property type="term" value="F:bis(5'-nucleosyl)-tetraphosphatase (symmetrical) activity"/>
    <property type="evidence" value="ECO:0007669"/>
    <property type="project" value="TreeGrafter"/>
</dbReference>
<accession>A0A1Y3LI64</accession>
<dbReference type="InterPro" id="IPR050126">
    <property type="entry name" value="Ap4A_hydrolase"/>
</dbReference>
<reference evidence="2 3" key="1">
    <citation type="submission" date="2017-05" db="EMBL/GenBank/DDBJ databases">
        <title>Whole genome sequence of Pseudomonas putida isolate 1312 commercialized as a biostimulant.</title>
        <authorList>
            <person name="Crovadore J."/>
            <person name="Blanc P."/>
            <person name="Chablais R."/>
            <person name="Cochard B."/>
            <person name="Grizard D."/>
            <person name="Lefort F."/>
        </authorList>
    </citation>
    <scope>NUCLEOTIDE SEQUENCE [LARGE SCALE GENOMIC DNA]</scope>
    <source>
        <strain evidence="2 3">1312</strain>
    </source>
</reference>
<dbReference type="InterPro" id="IPR029052">
    <property type="entry name" value="Metallo-depent_PP-like"/>
</dbReference>
<dbReference type="AlphaFoldDB" id="A0A1Y3LI64"/>
<sequence length="243" mass="27021">MGRFRRLLANIRGRDLAVGDIHGHFQHLEQCLEAVGFDPAVDRLFSVGDLVDRGPHSEAVLEWLARPWFHAVQGNHEALAITRVRGGRLDLDMYRAAGGSWFLDLPRAAQLRFVERFEELPIAIEVESAAGLVGLLHADSPFADWAVLRSWLELELDDDPKVREVCQWSRRRLKEGDTQPVQGLRALLVGHTPVLEAKLLGNVWHLDTGGWASGHFTLMDMRTLQLVSPGPDAAATPQPISPA</sequence>
<dbReference type="SUPFAM" id="SSF56300">
    <property type="entry name" value="Metallo-dependent phosphatases"/>
    <property type="match status" value="1"/>
</dbReference>
<protein>
    <submittedName>
        <fullName evidence="2">Serine/threonine protein phosphatase</fullName>
    </submittedName>
</protein>
<evidence type="ECO:0000259" key="1">
    <source>
        <dbReference type="Pfam" id="PF00149"/>
    </source>
</evidence>
<comment type="caution">
    <text evidence="2">The sequence shown here is derived from an EMBL/GenBank/DDBJ whole genome shotgun (WGS) entry which is preliminary data.</text>
</comment>
<organism evidence="2 3">
    <name type="scientific">Pseudomonas putida</name>
    <name type="common">Arthrobacter siderocapsulatus</name>
    <dbReference type="NCBI Taxonomy" id="303"/>
    <lineage>
        <taxon>Bacteria</taxon>
        <taxon>Pseudomonadati</taxon>
        <taxon>Pseudomonadota</taxon>
        <taxon>Gammaproteobacteria</taxon>
        <taxon>Pseudomonadales</taxon>
        <taxon>Pseudomonadaceae</taxon>
        <taxon>Pseudomonas</taxon>
    </lineage>
</organism>
<gene>
    <name evidence="2" type="ORF">B8W72_09990</name>
</gene>
<dbReference type="GO" id="GO:0110154">
    <property type="term" value="P:RNA decapping"/>
    <property type="evidence" value="ECO:0007669"/>
    <property type="project" value="TreeGrafter"/>
</dbReference>
<dbReference type="Gene3D" id="3.60.21.10">
    <property type="match status" value="1"/>
</dbReference>
<dbReference type="GO" id="GO:0016791">
    <property type="term" value="F:phosphatase activity"/>
    <property type="evidence" value="ECO:0007669"/>
    <property type="project" value="TreeGrafter"/>
</dbReference>
<dbReference type="Proteomes" id="UP000196082">
    <property type="component" value="Unassembled WGS sequence"/>
</dbReference>
<dbReference type="Pfam" id="PF00149">
    <property type="entry name" value="Metallophos"/>
    <property type="match status" value="1"/>
</dbReference>
<evidence type="ECO:0000313" key="2">
    <source>
        <dbReference type="EMBL" id="OUM34783.1"/>
    </source>
</evidence>
<dbReference type="InterPro" id="IPR004843">
    <property type="entry name" value="Calcineurin-like_PHP"/>
</dbReference>
<dbReference type="PANTHER" id="PTHR42850">
    <property type="entry name" value="METALLOPHOSPHOESTERASE"/>
    <property type="match status" value="1"/>
</dbReference>
<proteinExistence type="predicted"/>
<name>A0A1Y3LI64_PSEPU</name>
<feature type="domain" description="Calcineurin-like phosphoesterase" evidence="1">
    <location>
        <begin position="16"/>
        <end position="194"/>
    </location>
</feature>
<evidence type="ECO:0000313" key="3">
    <source>
        <dbReference type="Proteomes" id="UP000196082"/>
    </source>
</evidence>